<sequence length="444" mass="48653">MQLLPVGRLKPFANNARTHSEKQVAQIAASIQAFGFVNPILIDAEDHVIAGHGRLEAAKRLGRESVPTLRIEHLSEDEKRAYVLADNRIALNAGWDPEILRIEFQHLTTVELDFDVEVTGFSTAEIDLTIDGAGKPQRDDPADAVPDRPSAATAVTRRGDLWVLGDHRLLCGDATQQVSFETLMGESRARMVFADPPYNVPIDGHVCGLGAVKHREFAMASGEMTRPEFVGFLTSVFGNLAAVSLDGAIHFQCMDWRHAGEMIEAGEAVYSELKNLCVWVKDNGGMGSLYRSKHELVFAWKVGFAPHTNTVELGKHGRYRTNVWEYAGVNSMRAGRMAELAMHPTVKPVALVSDAIKDVSKRGEIVLDCFGGSGSTLIAAEKTRRQARLMEIDPVYCDVIVGRWQALTGKVARLDGGLSFAEVRAERAAEIERLADLALGEVTQ</sequence>
<dbReference type="CDD" id="cd16403">
    <property type="entry name" value="ParB_N_like_MT"/>
    <property type="match status" value="1"/>
</dbReference>
<dbReference type="InterPro" id="IPR002941">
    <property type="entry name" value="DNA_methylase_N4/N6"/>
</dbReference>
<dbReference type="PIRSF" id="PIRSF036758">
    <property type="entry name" value="Aden_M_ParB"/>
    <property type="match status" value="1"/>
</dbReference>
<keyword evidence="5" id="KW-0949">S-adenosyl-L-methionine</keyword>
<protein>
    <recommendedName>
        <fullName evidence="2">site-specific DNA-methyltransferase (adenine-specific)</fullName>
        <ecNumber evidence="2">2.1.1.72</ecNumber>
    </recommendedName>
</protein>
<name>A0ABW6CTL5_9CAUL</name>
<comment type="similarity">
    <text evidence="1">Belongs to the N(4)/N(6)-methyltransferase family.</text>
</comment>
<evidence type="ECO:0000256" key="3">
    <source>
        <dbReference type="ARBA" id="ARBA00022603"/>
    </source>
</evidence>
<dbReference type="InterPro" id="IPR029063">
    <property type="entry name" value="SAM-dependent_MTases_sf"/>
</dbReference>
<dbReference type="Gene3D" id="3.40.50.150">
    <property type="entry name" value="Vaccinia Virus protein VP39"/>
    <property type="match status" value="1"/>
</dbReference>
<gene>
    <name evidence="8" type="ORF">OCL97_06140</name>
</gene>
<evidence type="ECO:0000313" key="9">
    <source>
        <dbReference type="Proteomes" id="UP001598130"/>
    </source>
</evidence>
<dbReference type="RefSeq" id="WP_377368554.1">
    <property type="nucleotide sequence ID" value="NZ_JAOTJD010000008.1"/>
</dbReference>
<dbReference type="InterPro" id="IPR002295">
    <property type="entry name" value="N4/N6-MTase_EcoPI_Mod-like"/>
</dbReference>
<dbReference type="SMART" id="SM00470">
    <property type="entry name" value="ParB"/>
    <property type="match status" value="1"/>
</dbReference>
<accession>A0ABW6CTL5</accession>
<evidence type="ECO:0000256" key="5">
    <source>
        <dbReference type="ARBA" id="ARBA00022691"/>
    </source>
</evidence>
<dbReference type="Proteomes" id="UP001598130">
    <property type="component" value="Unassembled WGS sequence"/>
</dbReference>
<keyword evidence="4" id="KW-0808">Transferase</keyword>
<keyword evidence="3" id="KW-0489">Methyltransferase</keyword>
<dbReference type="PANTHER" id="PTHR33375:SF1">
    <property type="entry name" value="CHROMOSOME-PARTITIONING PROTEIN PARB-RELATED"/>
    <property type="match status" value="1"/>
</dbReference>
<dbReference type="Pfam" id="PF02195">
    <property type="entry name" value="ParB_N"/>
    <property type="match status" value="1"/>
</dbReference>
<dbReference type="PRINTS" id="PR00506">
    <property type="entry name" value="D21N6MTFRASE"/>
</dbReference>
<evidence type="ECO:0000256" key="1">
    <source>
        <dbReference type="ARBA" id="ARBA00006594"/>
    </source>
</evidence>
<keyword evidence="9" id="KW-1185">Reference proteome</keyword>
<evidence type="ECO:0000256" key="4">
    <source>
        <dbReference type="ARBA" id="ARBA00022679"/>
    </source>
</evidence>
<dbReference type="InterPro" id="IPR036086">
    <property type="entry name" value="ParB/Sulfiredoxin_sf"/>
</dbReference>
<dbReference type="Pfam" id="PF01555">
    <property type="entry name" value="N6_N4_Mtase"/>
    <property type="match status" value="1"/>
</dbReference>
<comment type="caution">
    <text evidence="8">The sequence shown here is derived from an EMBL/GenBank/DDBJ whole genome shotgun (WGS) entry which is preliminary data.</text>
</comment>
<dbReference type="EMBL" id="JAOTJD010000008">
    <property type="protein sequence ID" value="MFD3263547.1"/>
    <property type="molecule type" value="Genomic_DNA"/>
</dbReference>
<organism evidence="8 9">
    <name type="scientific">Phenylobacterium ferrooxidans</name>
    <dbReference type="NCBI Taxonomy" id="2982689"/>
    <lineage>
        <taxon>Bacteria</taxon>
        <taxon>Pseudomonadati</taxon>
        <taxon>Pseudomonadota</taxon>
        <taxon>Alphaproteobacteria</taxon>
        <taxon>Caulobacterales</taxon>
        <taxon>Caulobacteraceae</taxon>
        <taxon>Phenylobacterium</taxon>
    </lineage>
</organism>
<dbReference type="InterPro" id="IPR003115">
    <property type="entry name" value="ParB_N"/>
</dbReference>
<dbReference type="SUPFAM" id="SSF110849">
    <property type="entry name" value="ParB/Sulfiredoxin"/>
    <property type="match status" value="1"/>
</dbReference>
<reference evidence="8 9" key="1">
    <citation type="submission" date="2022-09" db="EMBL/GenBank/DDBJ databases">
        <title>New species of Phenylobacterium.</title>
        <authorList>
            <person name="Mieszkin S."/>
        </authorList>
    </citation>
    <scope>NUCLEOTIDE SEQUENCE [LARGE SCALE GENOMIC DNA]</scope>
    <source>
        <strain evidence="8 9">HK31-G</strain>
    </source>
</reference>
<dbReference type="InterPro" id="IPR015840">
    <property type="entry name" value="DNA_MeTrfase_ParB"/>
</dbReference>
<dbReference type="InterPro" id="IPR002052">
    <property type="entry name" value="DNA_methylase_N6_adenine_CS"/>
</dbReference>
<dbReference type="PANTHER" id="PTHR33375">
    <property type="entry name" value="CHROMOSOME-PARTITIONING PROTEIN PARB-RELATED"/>
    <property type="match status" value="1"/>
</dbReference>
<proteinExistence type="inferred from homology"/>
<dbReference type="SUPFAM" id="SSF53335">
    <property type="entry name" value="S-adenosyl-L-methionine-dependent methyltransferases"/>
    <property type="match status" value="1"/>
</dbReference>
<evidence type="ECO:0000259" key="7">
    <source>
        <dbReference type="SMART" id="SM00470"/>
    </source>
</evidence>
<dbReference type="InterPro" id="IPR050336">
    <property type="entry name" value="Chromosome_partition/occlusion"/>
</dbReference>
<dbReference type="EC" id="2.1.1.72" evidence="2"/>
<dbReference type="PROSITE" id="PS00092">
    <property type="entry name" value="N6_MTASE"/>
    <property type="match status" value="1"/>
</dbReference>
<dbReference type="Gene3D" id="3.90.1530.10">
    <property type="entry name" value="Conserved hypothetical protein from pyrococcus furiosus pfu- 392566-001, ParB domain"/>
    <property type="match status" value="1"/>
</dbReference>
<evidence type="ECO:0000256" key="6">
    <source>
        <dbReference type="ARBA" id="ARBA00047942"/>
    </source>
</evidence>
<evidence type="ECO:0000256" key="2">
    <source>
        <dbReference type="ARBA" id="ARBA00011900"/>
    </source>
</evidence>
<evidence type="ECO:0000313" key="8">
    <source>
        <dbReference type="EMBL" id="MFD3263547.1"/>
    </source>
</evidence>
<feature type="domain" description="ParB-like N-terminal" evidence="7">
    <location>
        <begin position="2"/>
        <end position="88"/>
    </location>
</feature>
<comment type="catalytic activity">
    <reaction evidence="6">
        <text>a 2'-deoxyadenosine in DNA + S-adenosyl-L-methionine = an N(6)-methyl-2'-deoxyadenosine in DNA + S-adenosyl-L-homocysteine + H(+)</text>
        <dbReference type="Rhea" id="RHEA:15197"/>
        <dbReference type="Rhea" id="RHEA-COMP:12418"/>
        <dbReference type="Rhea" id="RHEA-COMP:12419"/>
        <dbReference type="ChEBI" id="CHEBI:15378"/>
        <dbReference type="ChEBI" id="CHEBI:57856"/>
        <dbReference type="ChEBI" id="CHEBI:59789"/>
        <dbReference type="ChEBI" id="CHEBI:90615"/>
        <dbReference type="ChEBI" id="CHEBI:90616"/>
        <dbReference type="EC" id="2.1.1.72"/>
    </reaction>
</comment>